<accession>A0A2I0KV05</accession>
<reference evidence="1 2" key="1">
    <citation type="submission" date="2017-11" db="EMBL/GenBank/DDBJ databases">
        <title>De-novo sequencing of pomegranate (Punica granatum L.) genome.</title>
        <authorList>
            <person name="Akparov Z."/>
            <person name="Amiraslanov A."/>
            <person name="Hajiyeva S."/>
            <person name="Abbasov M."/>
            <person name="Kaur K."/>
            <person name="Hamwieh A."/>
            <person name="Solovyev V."/>
            <person name="Salamov A."/>
            <person name="Braich B."/>
            <person name="Kosarev P."/>
            <person name="Mahmoud A."/>
            <person name="Hajiyev E."/>
            <person name="Babayeva S."/>
            <person name="Izzatullayeva V."/>
            <person name="Mammadov A."/>
            <person name="Mammadov A."/>
            <person name="Sharifova S."/>
            <person name="Ojaghi J."/>
            <person name="Eynullazada K."/>
            <person name="Bayramov B."/>
            <person name="Abdulazimova A."/>
            <person name="Shahmuradov I."/>
        </authorList>
    </citation>
    <scope>NUCLEOTIDE SEQUENCE [LARGE SCALE GENOMIC DNA]</scope>
    <source>
        <strain evidence="2">cv. AG2017</strain>
        <tissue evidence="1">Leaf</tissue>
    </source>
</reference>
<evidence type="ECO:0000313" key="2">
    <source>
        <dbReference type="Proteomes" id="UP000233551"/>
    </source>
</evidence>
<gene>
    <name evidence="1" type="ORF">CRG98_007308</name>
</gene>
<dbReference type="AlphaFoldDB" id="A0A2I0KV05"/>
<proteinExistence type="predicted"/>
<comment type="caution">
    <text evidence="1">The sequence shown here is derived from an EMBL/GenBank/DDBJ whole genome shotgun (WGS) entry which is preliminary data.</text>
</comment>
<name>A0A2I0KV05_PUNGR</name>
<keyword evidence="2" id="KW-1185">Reference proteome</keyword>
<organism evidence="1 2">
    <name type="scientific">Punica granatum</name>
    <name type="common">Pomegranate</name>
    <dbReference type="NCBI Taxonomy" id="22663"/>
    <lineage>
        <taxon>Eukaryota</taxon>
        <taxon>Viridiplantae</taxon>
        <taxon>Streptophyta</taxon>
        <taxon>Embryophyta</taxon>
        <taxon>Tracheophyta</taxon>
        <taxon>Spermatophyta</taxon>
        <taxon>Magnoliopsida</taxon>
        <taxon>eudicotyledons</taxon>
        <taxon>Gunneridae</taxon>
        <taxon>Pentapetalae</taxon>
        <taxon>rosids</taxon>
        <taxon>malvids</taxon>
        <taxon>Myrtales</taxon>
        <taxon>Lythraceae</taxon>
        <taxon>Punica</taxon>
    </lineage>
</organism>
<protein>
    <submittedName>
        <fullName evidence="1">Uncharacterized protein</fullName>
    </submittedName>
</protein>
<evidence type="ECO:0000313" key="1">
    <source>
        <dbReference type="EMBL" id="PKI72294.1"/>
    </source>
</evidence>
<dbReference type="Proteomes" id="UP000233551">
    <property type="component" value="Unassembled WGS sequence"/>
</dbReference>
<dbReference type="EMBL" id="PGOL01000330">
    <property type="protein sequence ID" value="PKI72294.1"/>
    <property type="molecule type" value="Genomic_DNA"/>
</dbReference>
<sequence>MISQALGVVGSGWCRARTSTFTQKSSERKIPPERGPFTAGMVLGNPKRIVQFDQGSSPKPSRSPGLIGTDFVYRRIVKRVCAGLFLGAVYLFVARASLESCEEGVCKCSGVPRLKQETPEMRLKVHTFASVSLTVNSDPSFGRVISVGAGGPKWGAGSLPLFGCMLD</sequence>